<evidence type="ECO:0000313" key="6">
    <source>
        <dbReference type="EMBL" id="MBU3826682.1"/>
    </source>
</evidence>
<feature type="transmembrane region" description="Helical" evidence="5">
    <location>
        <begin position="178"/>
        <end position="200"/>
    </location>
</feature>
<comment type="caution">
    <text evidence="6">The sequence shown here is derived from an EMBL/GenBank/DDBJ whole genome shotgun (WGS) entry which is preliminary data.</text>
</comment>
<name>A0A9E2NS19_9GAMM</name>
<feature type="transmembrane region" description="Helical" evidence="5">
    <location>
        <begin position="62"/>
        <end position="80"/>
    </location>
</feature>
<feature type="transmembrane region" description="Helical" evidence="5">
    <location>
        <begin position="305"/>
        <end position="324"/>
    </location>
</feature>
<sequence>MIWWLNPLTLRKRPALPSKVVALRHQLRAARLGYLLPAALIAQWAALIPYLQRHLSLNHAQVGTLVFYFGMGSLVGMALASPLTKAWGSRITCSVAALGAMIFILALALLPPFYFACAFAACFALLAGLLEVGINIYGVSLERRYNLSLITPLHAYYSAGELLGAGSCLIFLNLGLSILSGIACFVALLALCALRYFPCISPGSFKASGEKAYMWPNATVACLCTIVFFTYMTGGAMVDWSGVFLASSGALDLQQAVIGYALVSLTMLIMRMAGNYLLRNFGALRVVLISALVLFSGLYLVSMKLPLWCLLFAFVLIGGGMANITPLSYRAAARQADMPLLPTVAAMSIAGYGGLLCGPALLGAVAYYLSLNAVFALLALSALISFLCMLAIRRHYR</sequence>
<feature type="transmembrane region" description="Helical" evidence="5">
    <location>
        <begin position="155"/>
        <end position="172"/>
    </location>
</feature>
<dbReference type="InterPro" id="IPR051788">
    <property type="entry name" value="MFS_Transporter"/>
</dbReference>
<dbReference type="Proteomes" id="UP000824150">
    <property type="component" value="Unassembled WGS sequence"/>
</dbReference>
<evidence type="ECO:0000256" key="1">
    <source>
        <dbReference type="ARBA" id="ARBA00004141"/>
    </source>
</evidence>
<dbReference type="AlphaFoldDB" id="A0A9E2NS19"/>
<evidence type="ECO:0000256" key="3">
    <source>
        <dbReference type="ARBA" id="ARBA00022989"/>
    </source>
</evidence>
<protein>
    <recommendedName>
        <fullName evidence="8">MFS transporter</fullName>
    </recommendedName>
</protein>
<keyword evidence="4 5" id="KW-0472">Membrane</keyword>
<dbReference type="Gene3D" id="1.20.1250.20">
    <property type="entry name" value="MFS general substrate transporter like domains"/>
    <property type="match status" value="2"/>
</dbReference>
<evidence type="ECO:0000256" key="2">
    <source>
        <dbReference type="ARBA" id="ARBA00022692"/>
    </source>
</evidence>
<comment type="subcellular location">
    <subcellularLocation>
        <location evidence="1">Membrane</location>
        <topology evidence="1">Multi-pass membrane protein</topology>
    </subcellularLocation>
</comment>
<reference evidence="6" key="1">
    <citation type="journal article" date="2021" name="PeerJ">
        <title>Extensive microbial diversity within the chicken gut microbiome revealed by metagenomics and culture.</title>
        <authorList>
            <person name="Gilroy R."/>
            <person name="Ravi A."/>
            <person name="Getino M."/>
            <person name="Pursley I."/>
            <person name="Horton D.L."/>
            <person name="Alikhan N.F."/>
            <person name="Baker D."/>
            <person name="Gharbi K."/>
            <person name="Hall N."/>
            <person name="Watson M."/>
            <person name="Adriaenssens E.M."/>
            <person name="Foster-Nyarko E."/>
            <person name="Jarju S."/>
            <person name="Secka A."/>
            <person name="Antonio M."/>
            <person name="Oren A."/>
            <person name="Chaudhuri R.R."/>
            <person name="La Ragione R."/>
            <person name="Hildebrand F."/>
            <person name="Pallen M.J."/>
        </authorList>
    </citation>
    <scope>NUCLEOTIDE SEQUENCE</scope>
    <source>
        <strain evidence="6">687</strain>
    </source>
</reference>
<dbReference type="GO" id="GO:0016020">
    <property type="term" value="C:membrane"/>
    <property type="evidence" value="ECO:0007669"/>
    <property type="project" value="UniProtKB-SubCell"/>
</dbReference>
<keyword evidence="2 5" id="KW-0812">Transmembrane</keyword>
<dbReference type="GO" id="GO:0022857">
    <property type="term" value="F:transmembrane transporter activity"/>
    <property type="evidence" value="ECO:0007669"/>
    <property type="project" value="InterPro"/>
</dbReference>
<organism evidence="6 7">
    <name type="scientific">Candidatus Anaerobiospirillum merdipullorum</name>
    <dbReference type="NCBI Taxonomy" id="2838450"/>
    <lineage>
        <taxon>Bacteria</taxon>
        <taxon>Pseudomonadati</taxon>
        <taxon>Pseudomonadota</taxon>
        <taxon>Gammaproteobacteria</taxon>
        <taxon>Aeromonadales</taxon>
        <taxon>Succinivibrionaceae</taxon>
        <taxon>Anaerobiospirillum</taxon>
    </lineage>
</organism>
<dbReference type="PANTHER" id="PTHR23514">
    <property type="entry name" value="BYPASS OF STOP CODON PROTEIN 6"/>
    <property type="match status" value="1"/>
</dbReference>
<reference evidence="6" key="2">
    <citation type="submission" date="2021-04" db="EMBL/GenBank/DDBJ databases">
        <authorList>
            <person name="Gilroy R."/>
        </authorList>
    </citation>
    <scope>NUCLEOTIDE SEQUENCE</scope>
    <source>
        <strain evidence="6">687</strain>
    </source>
</reference>
<dbReference type="PANTHER" id="PTHR23514:SF13">
    <property type="entry name" value="INNER MEMBRANE PROTEIN YBJJ"/>
    <property type="match status" value="1"/>
</dbReference>
<feature type="transmembrane region" description="Helical" evidence="5">
    <location>
        <begin position="344"/>
        <end position="367"/>
    </location>
</feature>
<evidence type="ECO:0000256" key="5">
    <source>
        <dbReference type="SAM" id="Phobius"/>
    </source>
</evidence>
<evidence type="ECO:0000256" key="4">
    <source>
        <dbReference type="ARBA" id="ARBA00023136"/>
    </source>
</evidence>
<dbReference type="EMBL" id="JAHLFG010000044">
    <property type="protein sequence ID" value="MBU3826682.1"/>
    <property type="molecule type" value="Genomic_DNA"/>
</dbReference>
<accession>A0A9E2NS19</accession>
<feature type="transmembrane region" description="Helical" evidence="5">
    <location>
        <begin position="87"/>
        <end position="107"/>
    </location>
</feature>
<feature type="transmembrane region" description="Helical" evidence="5">
    <location>
        <begin position="32"/>
        <end position="50"/>
    </location>
</feature>
<feature type="transmembrane region" description="Helical" evidence="5">
    <location>
        <begin position="212"/>
        <end position="233"/>
    </location>
</feature>
<keyword evidence="3 5" id="KW-1133">Transmembrane helix</keyword>
<feature type="transmembrane region" description="Helical" evidence="5">
    <location>
        <begin position="282"/>
        <end position="299"/>
    </location>
</feature>
<gene>
    <name evidence="6" type="ORF">IAA31_04235</name>
</gene>
<dbReference type="SUPFAM" id="SSF103473">
    <property type="entry name" value="MFS general substrate transporter"/>
    <property type="match status" value="1"/>
</dbReference>
<dbReference type="InterPro" id="IPR036259">
    <property type="entry name" value="MFS_trans_sf"/>
</dbReference>
<evidence type="ECO:0000313" key="7">
    <source>
        <dbReference type="Proteomes" id="UP000824150"/>
    </source>
</evidence>
<dbReference type="InterPro" id="IPR011701">
    <property type="entry name" value="MFS"/>
</dbReference>
<feature type="transmembrane region" description="Helical" evidence="5">
    <location>
        <begin position="373"/>
        <end position="392"/>
    </location>
</feature>
<proteinExistence type="predicted"/>
<dbReference type="Pfam" id="PF07690">
    <property type="entry name" value="MFS_1"/>
    <property type="match status" value="1"/>
</dbReference>
<feature type="transmembrane region" description="Helical" evidence="5">
    <location>
        <begin position="113"/>
        <end position="134"/>
    </location>
</feature>
<feature type="transmembrane region" description="Helical" evidence="5">
    <location>
        <begin position="253"/>
        <end position="270"/>
    </location>
</feature>
<evidence type="ECO:0008006" key="8">
    <source>
        <dbReference type="Google" id="ProtNLM"/>
    </source>
</evidence>